<name>A0A371QB74_STRIH</name>
<dbReference type="AlphaFoldDB" id="A0A371QB74"/>
<dbReference type="SUPFAM" id="SSF52038">
    <property type="entry name" value="Barstar-related"/>
    <property type="match status" value="1"/>
</dbReference>
<dbReference type="Proteomes" id="UP000262477">
    <property type="component" value="Unassembled WGS sequence"/>
</dbReference>
<dbReference type="InterPro" id="IPR035905">
    <property type="entry name" value="Barstar-like_sf"/>
</dbReference>
<accession>A0A371QB74</accession>
<sequence>MRAHCALEEATNGPGGGYYGRCWHSLGDCLDGGFGAMPPFPLVWHDFDVARRALADERLSDGEPYAELVVRTEGLIGYAR</sequence>
<organism evidence="1 2">
    <name type="scientific">Streptomyces inhibens</name>
    <dbReference type="NCBI Taxonomy" id="2293571"/>
    <lineage>
        <taxon>Bacteria</taxon>
        <taxon>Bacillati</taxon>
        <taxon>Actinomycetota</taxon>
        <taxon>Actinomycetes</taxon>
        <taxon>Kitasatosporales</taxon>
        <taxon>Streptomycetaceae</taxon>
        <taxon>Streptomyces</taxon>
    </lineage>
</organism>
<dbReference type="OrthoDB" id="8859549at2"/>
<comment type="caution">
    <text evidence="1">The sequence shown here is derived from an EMBL/GenBank/DDBJ whole genome shotgun (WGS) entry which is preliminary data.</text>
</comment>
<evidence type="ECO:0000313" key="1">
    <source>
        <dbReference type="EMBL" id="REK91932.1"/>
    </source>
</evidence>
<keyword evidence="2" id="KW-1185">Reference proteome</keyword>
<protein>
    <submittedName>
        <fullName evidence="1">Uncharacterized protein</fullName>
    </submittedName>
</protein>
<proteinExistence type="predicted"/>
<reference evidence="1 2" key="1">
    <citation type="submission" date="2018-08" db="EMBL/GenBank/DDBJ databases">
        <title>Streptomyces NEAU-D10 sp. nov., a novel Actinomycete isolated from soil.</title>
        <authorList>
            <person name="Jin L."/>
        </authorList>
    </citation>
    <scope>NUCLEOTIDE SEQUENCE [LARGE SCALE GENOMIC DNA]</scope>
    <source>
        <strain evidence="1 2">NEAU-D10</strain>
    </source>
</reference>
<dbReference type="EMBL" id="QUAC01000014">
    <property type="protein sequence ID" value="REK91932.1"/>
    <property type="molecule type" value="Genomic_DNA"/>
</dbReference>
<evidence type="ECO:0000313" key="2">
    <source>
        <dbReference type="Proteomes" id="UP000262477"/>
    </source>
</evidence>
<dbReference type="Gene3D" id="3.30.370.10">
    <property type="entry name" value="Barstar-like"/>
    <property type="match status" value="1"/>
</dbReference>
<gene>
    <name evidence="1" type="ORF">DY245_02385</name>
</gene>